<organism evidence="4 5">
    <name type="scientific">Marinobacterium aestuariivivens</name>
    <dbReference type="NCBI Taxonomy" id="1698799"/>
    <lineage>
        <taxon>Bacteria</taxon>
        <taxon>Pseudomonadati</taxon>
        <taxon>Pseudomonadota</taxon>
        <taxon>Gammaproteobacteria</taxon>
        <taxon>Oceanospirillales</taxon>
        <taxon>Oceanospirillaceae</taxon>
        <taxon>Marinobacterium</taxon>
    </lineage>
</organism>
<dbReference type="InterPro" id="IPR008978">
    <property type="entry name" value="HSP20-like_chaperone"/>
</dbReference>
<sequence length="138" mass="15454">MSNLTRFNSLLDDSFFSDFFRPLAARTGDKVPAIDVRENDGTYSVKVDLPGVSKEDIQVSLDNGILSIKAETKSEEKEEKEGKLIRQERHYGQFLRQLSVGSEVDAAAIKAQFDNGVLTLELPKKQPLPEESKRIAIE</sequence>
<dbReference type="Proteomes" id="UP001596422">
    <property type="component" value="Unassembled WGS sequence"/>
</dbReference>
<keyword evidence="5" id="KW-1185">Reference proteome</keyword>
<dbReference type="Pfam" id="PF00011">
    <property type="entry name" value="HSP20"/>
    <property type="match status" value="1"/>
</dbReference>
<proteinExistence type="inferred from homology"/>
<protein>
    <submittedName>
        <fullName evidence="4">Hsp20/alpha crystallin family protein</fullName>
    </submittedName>
</protein>
<name>A0ABW2A6H8_9GAMM</name>
<dbReference type="Gene3D" id="2.60.40.790">
    <property type="match status" value="1"/>
</dbReference>
<dbReference type="SUPFAM" id="SSF49764">
    <property type="entry name" value="HSP20-like chaperones"/>
    <property type="match status" value="1"/>
</dbReference>
<dbReference type="PANTHER" id="PTHR11527">
    <property type="entry name" value="HEAT-SHOCK PROTEIN 20 FAMILY MEMBER"/>
    <property type="match status" value="1"/>
</dbReference>
<gene>
    <name evidence="4" type="ORF">ACFQDL_25530</name>
</gene>
<evidence type="ECO:0000313" key="4">
    <source>
        <dbReference type="EMBL" id="MFC6673073.1"/>
    </source>
</evidence>
<dbReference type="EMBL" id="JBHSWE010000001">
    <property type="protein sequence ID" value="MFC6673073.1"/>
    <property type="molecule type" value="Genomic_DNA"/>
</dbReference>
<evidence type="ECO:0000313" key="5">
    <source>
        <dbReference type="Proteomes" id="UP001596422"/>
    </source>
</evidence>
<evidence type="ECO:0000259" key="3">
    <source>
        <dbReference type="PROSITE" id="PS01031"/>
    </source>
</evidence>
<dbReference type="PROSITE" id="PS01031">
    <property type="entry name" value="SHSP"/>
    <property type="match status" value="1"/>
</dbReference>
<reference evidence="5" key="1">
    <citation type="journal article" date="2019" name="Int. J. Syst. Evol. Microbiol.">
        <title>The Global Catalogue of Microorganisms (GCM) 10K type strain sequencing project: providing services to taxonomists for standard genome sequencing and annotation.</title>
        <authorList>
            <consortium name="The Broad Institute Genomics Platform"/>
            <consortium name="The Broad Institute Genome Sequencing Center for Infectious Disease"/>
            <person name="Wu L."/>
            <person name="Ma J."/>
        </authorList>
    </citation>
    <scope>NUCLEOTIDE SEQUENCE [LARGE SCALE GENOMIC DNA]</scope>
    <source>
        <strain evidence="5">NBRC 111756</strain>
    </source>
</reference>
<comment type="similarity">
    <text evidence="1 2">Belongs to the small heat shock protein (HSP20) family.</text>
</comment>
<dbReference type="InterPro" id="IPR031107">
    <property type="entry name" value="Small_HSP"/>
</dbReference>
<accession>A0ABW2A6H8</accession>
<evidence type="ECO:0000256" key="2">
    <source>
        <dbReference type="RuleBase" id="RU003616"/>
    </source>
</evidence>
<comment type="caution">
    <text evidence="4">The sequence shown here is derived from an EMBL/GenBank/DDBJ whole genome shotgun (WGS) entry which is preliminary data.</text>
</comment>
<dbReference type="InterPro" id="IPR002068">
    <property type="entry name" value="A-crystallin/Hsp20_dom"/>
</dbReference>
<dbReference type="RefSeq" id="WP_379911469.1">
    <property type="nucleotide sequence ID" value="NZ_JBHSWE010000001.1"/>
</dbReference>
<evidence type="ECO:0000256" key="1">
    <source>
        <dbReference type="PROSITE-ProRule" id="PRU00285"/>
    </source>
</evidence>
<feature type="domain" description="SHSP" evidence="3">
    <location>
        <begin position="25"/>
        <end position="138"/>
    </location>
</feature>